<keyword evidence="5 8" id="KW-0418">Kinase</keyword>
<dbReference type="Gene3D" id="3.30.565.10">
    <property type="entry name" value="Histidine kinase-like ATPase, C-terminal domain"/>
    <property type="match status" value="1"/>
</dbReference>
<dbReference type="PANTHER" id="PTHR43047:SF72">
    <property type="entry name" value="OSMOSENSING HISTIDINE PROTEIN KINASE SLN1"/>
    <property type="match status" value="1"/>
</dbReference>
<dbReference type="CDD" id="cd00075">
    <property type="entry name" value="HATPase"/>
    <property type="match status" value="1"/>
</dbReference>
<sequence length="379" mass="40796">MSRDNNSALPSHLLHSNQWSQAWDWAIAQMPCPAFRCDSHGVVVSYNAAAQRLWGGRPNSHTGRWSGFVALWLPDESPVDAALSPPALAAVGKEVPPTELLAEAVDGQSRRLVFHARPLFDGAGCLAGSLCALTDISERRRLEDQAKATDKDRSLFLSMLGHELRNPLVPIMSAATAMRVLSVDASIARMAHVVERQAKQLSRFIDDLLQAARLDGPEAMPIATRDSDVGEVLDRAVDFAFTSITARAQFLRVETADRSIRLHCDPDRIAQALGNVLLNASHYSAEGADIAMRAFVERGLLEVSILDNGIGIEPNRLGEVFEPFKSFAESPDRTKPGAGLGLTIAKNIAEAHGGCVDVRSRGPGSGATVTFALPIAKAI</sequence>
<dbReference type="Proteomes" id="UP000290637">
    <property type="component" value="Chromosome"/>
</dbReference>
<dbReference type="InterPro" id="IPR003594">
    <property type="entry name" value="HATPase_dom"/>
</dbReference>
<dbReference type="Pfam" id="PF08448">
    <property type="entry name" value="PAS_4"/>
    <property type="match status" value="1"/>
</dbReference>
<comment type="catalytic activity">
    <reaction evidence="1">
        <text>ATP + protein L-histidine = ADP + protein N-phospho-L-histidine.</text>
        <dbReference type="EC" id="2.7.13.3"/>
    </reaction>
</comment>
<dbReference type="PROSITE" id="PS50113">
    <property type="entry name" value="PAC"/>
    <property type="match status" value="1"/>
</dbReference>
<dbReference type="RefSeq" id="WP_130189544.1">
    <property type="nucleotide sequence ID" value="NZ_CP035913.1"/>
</dbReference>
<evidence type="ECO:0000259" key="7">
    <source>
        <dbReference type="PROSITE" id="PS50113"/>
    </source>
</evidence>
<dbReference type="SUPFAM" id="SSF55874">
    <property type="entry name" value="ATPase domain of HSP90 chaperone/DNA topoisomerase II/histidine kinase"/>
    <property type="match status" value="1"/>
</dbReference>
<evidence type="ECO:0000256" key="2">
    <source>
        <dbReference type="ARBA" id="ARBA00012438"/>
    </source>
</evidence>
<dbReference type="SUPFAM" id="SSF55785">
    <property type="entry name" value="PYP-like sensor domain (PAS domain)"/>
    <property type="match status" value="1"/>
</dbReference>
<keyword evidence="3" id="KW-0597">Phosphoprotein</keyword>
<dbReference type="PRINTS" id="PR00344">
    <property type="entry name" value="BCTRLSENSOR"/>
</dbReference>
<feature type="domain" description="PAC" evidence="7">
    <location>
        <begin position="96"/>
        <end position="148"/>
    </location>
</feature>
<dbReference type="CDD" id="cd00082">
    <property type="entry name" value="HisKA"/>
    <property type="match status" value="1"/>
</dbReference>
<dbReference type="EC" id="2.7.13.3" evidence="2"/>
<dbReference type="PROSITE" id="PS50109">
    <property type="entry name" value="HIS_KIN"/>
    <property type="match status" value="1"/>
</dbReference>
<dbReference type="InterPro" id="IPR036097">
    <property type="entry name" value="HisK_dim/P_sf"/>
</dbReference>
<dbReference type="AlphaFoldDB" id="A0A4P6L4M3"/>
<evidence type="ECO:0000313" key="8">
    <source>
        <dbReference type="EMBL" id="QBE66437.1"/>
    </source>
</evidence>
<organism evidence="8 9">
    <name type="scientific">Pseudoduganella lutea</name>
    <dbReference type="NCBI Taxonomy" id="321985"/>
    <lineage>
        <taxon>Bacteria</taxon>
        <taxon>Pseudomonadati</taxon>
        <taxon>Pseudomonadota</taxon>
        <taxon>Betaproteobacteria</taxon>
        <taxon>Burkholderiales</taxon>
        <taxon>Oxalobacteraceae</taxon>
        <taxon>Telluria group</taxon>
        <taxon>Pseudoduganella</taxon>
    </lineage>
</organism>
<feature type="domain" description="Histidine kinase" evidence="6">
    <location>
        <begin position="159"/>
        <end position="377"/>
    </location>
</feature>
<dbReference type="GO" id="GO:0009927">
    <property type="term" value="F:histidine phosphotransfer kinase activity"/>
    <property type="evidence" value="ECO:0007669"/>
    <property type="project" value="TreeGrafter"/>
</dbReference>
<dbReference type="GO" id="GO:0000155">
    <property type="term" value="F:phosphorelay sensor kinase activity"/>
    <property type="evidence" value="ECO:0007669"/>
    <property type="project" value="InterPro"/>
</dbReference>
<keyword evidence="4" id="KW-0808">Transferase</keyword>
<dbReference type="InterPro" id="IPR036890">
    <property type="entry name" value="HATPase_C_sf"/>
</dbReference>
<evidence type="ECO:0000256" key="5">
    <source>
        <dbReference type="ARBA" id="ARBA00022777"/>
    </source>
</evidence>
<dbReference type="Gene3D" id="3.30.450.20">
    <property type="entry name" value="PAS domain"/>
    <property type="match status" value="1"/>
</dbReference>
<evidence type="ECO:0000256" key="3">
    <source>
        <dbReference type="ARBA" id="ARBA00022553"/>
    </source>
</evidence>
<evidence type="ECO:0000313" key="9">
    <source>
        <dbReference type="Proteomes" id="UP000290637"/>
    </source>
</evidence>
<dbReference type="Gene3D" id="1.10.287.130">
    <property type="match status" value="1"/>
</dbReference>
<protein>
    <recommendedName>
        <fullName evidence="2">histidine kinase</fullName>
        <ecNumber evidence="2">2.7.13.3</ecNumber>
    </recommendedName>
</protein>
<name>A0A4P6L4M3_9BURK</name>
<evidence type="ECO:0000256" key="4">
    <source>
        <dbReference type="ARBA" id="ARBA00022679"/>
    </source>
</evidence>
<dbReference type="SUPFAM" id="SSF47384">
    <property type="entry name" value="Homodimeric domain of signal transducing histidine kinase"/>
    <property type="match status" value="1"/>
</dbReference>
<accession>A0A4P6L4M3</accession>
<dbReference type="SMART" id="SM00388">
    <property type="entry name" value="HisKA"/>
    <property type="match status" value="1"/>
</dbReference>
<dbReference type="InterPro" id="IPR013656">
    <property type="entry name" value="PAS_4"/>
</dbReference>
<dbReference type="InterPro" id="IPR004358">
    <property type="entry name" value="Sig_transdc_His_kin-like_C"/>
</dbReference>
<evidence type="ECO:0000259" key="6">
    <source>
        <dbReference type="PROSITE" id="PS50109"/>
    </source>
</evidence>
<dbReference type="OrthoDB" id="8737482at2"/>
<dbReference type="EMBL" id="CP035913">
    <property type="protein sequence ID" value="QBE66437.1"/>
    <property type="molecule type" value="Genomic_DNA"/>
</dbReference>
<dbReference type="GO" id="GO:0005886">
    <property type="term" value="C:plasma membrane"/>
    <property type="evidence" value="ECO:0007669"/>
    <property type="project" value="TreeGrafter"/>
</dbReference>
<dbReference type="InterPro" id="IPR035965">
    <property type="entry name" value="PAS-like_dom_sf"/>
</dbReference>
<dbReference type="PANTHER" id="PTHR43047">
    <property type="entry name" value="TWO-COMPONENT HISTIDINE PROTEIN KINASE"/>
    <property type="match status" value="1"/>
</dbReference>
<dbReference type="Pfam" id="PF02518">
    <property type="entry name" value="HATPase_c"/>
    <property type="match status" value="1"/>
</dbReference>
<evidence type="ECO:0000256" key="1">
    <source>
        <dbReference type="ARBA" id="ARBA00000085"/>
    </source>
</evidence>
<dbReference type="Pfam" id="PF00512">
    <property type="entry name" value="HisKA"/>
    <property type="match status" value="1"/>
</dbReference>
<gene>
    <name evidence="8" type="ORF">EWM63_28585</name>
</gene>
<dbReference type="InterPro" id="IPR003661">
    <property type="entry name" value="HisK_dim/P_dom"/>
</dbReference>
<keyword evidence="9" id="KW-1185">Reference proteome</keyword>
<dbReference type="SMART" id="SM00387">
    <property type="entry name" value="HATPase_c"/>
    <property type="match status" value="1"/>
</dbReference>
<dbReference type="InterPro" id="IPR005467">
    <property type="entry name" value="His_kinase_dom"/>
</dbReference>
<dbReference type="KEGG" id="plue:EWM63_28585"/>
<reference evidence="8 9" key="1">
    <citation type="submission" date="2019-02" db="EMBL/GenBank/DDBJ databases">
        <title>Draft Genome Sequences of Six Type Strains of the Genus Massilia.</title>
        <authorList>
            <person name="Miess H."/>
            <person name="Frediansyhah A."/>
            <person name="Gross H."/>
        </authorList>
    </citation>
    <scope>NUCLEOTIDE SEQUENCE [LARGE SCALE GENOMIC DNA]</scope>
    <source>
        <strain evidence="8 9">DSM 17473</strain>
    </source>
</reference>
<proteinExistence type="predicted"/>
<dbReference type="InterPro" id="IPR000700">
    <property type="entry name" value="PAS-assoc_C"/>
</dbReference>